<comment type="caution">
    <text evidence="1">The sequence shown here is derived from an EMBL/GenBank/DDBJ whole genome shotgun (WGS) entry which is preliminary data.</text>
</comment>
<dbReference type="EMBL" id="JARRIG010000001">
    <property type="protein sequence ID" value="MFA4803593.1"/>
    <property type="molecule type" value="Genomic_DNA"/>
</dbReference>
<evidence type="ECO:0000313" key="2">
    <source>
        <dbReference type="Proteomes" id="UP001571980"/>
    </source>
</evidence>
<proteinExistence type="predicted"/>
<sequence length="53" mass="6080">MNTVGVITVKIPDELEVKFRKKILEVYGPRKGALGMAITEAIELWLEKHEEQK</sequence>
<dbReference type="Proteomes" id="UP001571980">
    <property type="component" value="Unassembled WGS sequence"/>
</dbReference>
<accession>A0ABV4T1K2</accession>
<protein>
    <recommendedName>
        <fullName evidence="3">XACb0070 ribbon-helix-helix domain-containing protein</fullName>
    </recommendedName>
</protein>
<evidence type="ECO:0000313" key="1">
    <source>
        <dbReference type="EMBL" id="MFA4803593.1"/>
    </source>
</evidence>
<name>A0ABV4T1K2_9EURY</name>
<organism evidence="1 2">
    <name type="scientific">Pyrococcus kukulkanii</name>
    <dbReference type="NCBI Taxonomy" id="1609559"/>
    <lineage>
        <taxon>Archaea</taxon>
        <taxon>Methanobacteriati</taxon>
        <taxon>Methanobacteriota</taxon>
        <taxon>Thermococci</taxon>
        <taxon>Thermococcales</taxon>
        <taxon>Thermococcaceae</taxon>
        <taxon>Pyrococcus</taxon>
    </lineage>
</organism>
<dbReference type="RefSeq" id="WP_372823327.1">
    <property type="nucleotide sequence ID" value="NZ_JARRIB010000003.1"/>
</dbReference>
<gene>
    <name evidence="1" type="ORF">P8X34_02345</name>
</gene>
<keyword evidence="2" id="KW-1185">Reference proteome</keyword>
<reference evidence="1 2" key="1">
    <citation type="submission" date="2023-03" db="EMBL/GenBank/DDBJ databases">
        <title>Speciation in Pyrococcus: adaptation to high temperature as a mechanism.</title>
        <authorList>
            <person name="Gu J."/>
        </authorList>
    </citation>
    <scope>NUCLEOTIDE SEQUENCE [LARGE SCALE GENOMIC DNA]</scope>
    <source>
        <strain evidence="1 2">LMOA34</strain>
    </source>
</reference>
<evidence type="ECO:0008006" key="3">
    <source>
        <dbReference type="Google" id="ProtNLM"/>
    </source>
</evidence>